<dbReference type="InterPro" id="IPR029058">
    <property type="entry name" value="AB_hydrolase_fold"/>
</dbReference>
<comment type="similarity">
    <text evidence="1">Belongs to the AB hydrolase superfamily.</text>
</comment>
<protein>
    <recommendedName>
        <fullName evidence="5">Acetyl xylan esterase (AXE1)</fullName>
    </recommendedName>
</protein>
<keyword evidence="4" id="KW-1185">Reference proteome</keyword>
<dbReference type="InterPro" id="IPR050261">
    <property type="entry name" value="FrsA_esterase"/>
</dbReference>
<evidence type="ECO:0000256" key="2">
    <source>
        <dbReference type="SAM" id="MobiDB-lite"/>
    </source>
</evidence>
<name>A0ABP7FIX7_9ACTN</name>
<dbReference type="PANTHER" id="PTHR22946">
    <property type="entry name" value="DIENELACTONE HYDROLASE DOMAIN-CONTAINING PROTEIN-RELATED"/>
    <property type="match status" value="1"/>
</dbReference>
<organism evidence="3 4">
    <name type="scientific">Salinactinospora qingdaonensis</name>
    <dbReference type="NCBI Taxonomy" id="702744"/>
    <lineage>
        <taxon>Bacteria</taxon>
        <taxon>Bacillati</taxon>
        <taxon>Actinomycetota</taxon>
        <taxon>Actinomycetes</taxon>
        <taxon>Streptosporangiales</taxon>
        <taxon>Nocardiopsidaceae</taxon>
        <taxon>Salinactinospora</taxon>
    </lineage>
</organism>
<dbReference type="Proteomes" id="UP001500908">
    <property type="component" value="Unassembled WGS sequence"/>
</dbReference>
<dbReference type="RefSeq" id="WP_344970125.1">
    <property type="nucleotide sequence ID" value="NZ_BAABDD010000007.1"/>
</dbReference>
<evidence type="ECO:0000256" key="1">
    <source>
        <dbReference type="ARBA" id="ARBA00008645"/>
    </source>
</evidence>
<gene>
    <name evidence="3" type="ORF">GCM10022402_20450</name>
</gene>
<sequence>MAKDHYTHLGAFSDWTALPGAVRPHSAAPPDPHAVHAALDAPPPPDHLDVTSRAPWYRDGVTGQEVSWWPGFGPRTRAWVLRPAGEHRPLPGVLALHCHSGMRAWGRHKIADGPDTTPPEITALRRTIYEGAALATEIARQGYTVLVHDAFGWGSRSFRTADMPQRVLDYARAEIAHRRKAGETFTPAQEFDVAARHHEPVLAKYCGVLGTSLAAMVLREDRIALDYLTSRADVHADRIACVGLSGGGCRAALLHGLDPRVRASVISCMMSTFAGLLDRHIDAHTWMLLTPGLSAVCDWPDVPALRAPAPLLVQYATADRLFSDTGMRDADALLRRRYAQAGAPDAYTGAHHRGDHALSAAMRAQALDWLAHHLH</sequence>
<dbReference type="Gene3D" id="3.40.50.1820">
    <property type="entry name" value="alpha/beta hydrolase"/>
    <property type="match status" value="1"/>
</dbReference>
<accession>A0ABP7FIX7</accession>
<reference evidence="4" key="1">
    <citation type="journal article" date="2019" name="Int. J. Syst. Evol. Microbiol.">
        <title>The Global Catalogue of Microorganisms (GCM) 10K type strain sequencing project: providing services to taxonomists for standard genome sequencing and annotation.</title>
        <authorList>
            <consortium name="The Broad Institute Genomics Platform"/>
            <consortium name="The Broad Institute Genome Sequencing Center for Infectious Disease"/>
            <person name="Wu L."/>
            <person name="Ma J."/>
        </authorList>
    </citation>
    <scope>NUCLEOTIDE SEQUENCE [LARGE SCALE GENOMIC DNA]</scope>
    <source>
        <strain evidence="4">JCM 17137</strain>
    </source>
</reference>
<dbReference type="EMBL" id="BAABDD010000007">
    <property type="protein sequence ID" value="GAA3740576.1"/>
    <property type="molecule type" value="Genomic_DNA"/>
</dbReference>
<evidence type="ECO:0008006" key="5">
    <source>
        <dbReference type="Google" id="ProtNLM"/>
    </source>
</evidence>
<feature type="region of interest" description="Disordered" evidence="2">
    <location>
        <begin position="23"/>
        <end position="49"/>
    </location>
</feature>
<comment type="caution">
    <text evidence="3">The sequence shown here is derived from an EMBL/GenBank/DDBJ whole genome shotgun (WGS) entry which is preliminary data.</text>
</comment>
<evidence type="ECO:0000313" key="3">
    <source>
        <dbReference type="EMBL" id="GAA3740576.1"/>
    </source>
</evidence>
<dbReference type="SUPFAM" id="SSF53474">
    <property type="entry name" value="alpha/beta-Hydrolases"/>
    <property type="match status" value="1"/>
</dbReference>
<dbReference type="PANTHER" id="PTHR22946:SF8">
    <property type="entry name" value="ACETYL XYLAN ESTERASE DOMAIN-CONTAINING PROTEIN"/>
    <property type="match status" value="1"/>
</dbReference>
<proteinExistence type="inferred from homology"/>
<evidence type="ECO:0000313" key="4">
    <source>
        <dbReference type="Proteomes" id="UP001500908"/>
    </source>
</evidence>